<dbReference type="EMBL" id="JAXOVC010000011">
    <property type="protein sequence ID" value="KAK4495898.1"/>
    <property type="molecule type" value="Genomic_DNA"/>
</dbReference>
<feature type="chain" id="PRO_5046341771" evidence="2">
    <location>
        <begin position="19"/>
        <end position="228"/>
    </location>
</feature>
<reference evidence="3 4" key="1">
    <citation type="journal article" date="2023" name="G3 (Bethesda)">
        <title>A chromosome-level genome assembly of Zasmidium syzygii isolated from banana leaves.</title>
        <authorList>
            <person name="van Westerhoven A.C."/>
            <person name="Mehrabi R."/>
            <person name="Talebi R."/>
            <person name="Steentjes M.B.F."/>
            <person name="Corcolon B."/>
            <person name="Chong P.A."/>
            <person name="Kema G.H.J."/>
            <person name="Seidl M.F."/>
        </authorList>
    </citation>
    <scope>NUCLEOTIDE SEQUENCE [LARGE SCALE GENOMIC DNA]</scope>
    <source>
        <strain evidence="3 4">P124</strain>
    </source>
</reference>
<dbReference type="Proteomes" id="UP001305779">
    <property type="component" value="Unassembled WGS sequence"/>
</dbReference>
<evidence type="ECO:0000256" key="2">
    <source>
        <dbReference type="SAM" id="SignalP"/>
    </source>
</evidence>
<evidence type="ECO:0000313" key="3">
    <source>
        <dbReference type="EMBL" id="KAK4495898.1"/>
    </source>
</evidence>
<name>A0ABR0E469_ZASCE</name>
<gene>
    <name evidence="3" type="ORF">PRZ48_013166</name>
</gene>
<proteinExistence type="predicted"/>
<keyword evidence="4" id="KW-1185">Reference proteome</keyword>
<keyword evidence="2" id="KW-0732">Signal</keyword>
<comment type="caution">
    <text evidence="3">The sequence shown here is derived from an EMBL/GenBank/DDBJ whole genome shotgun (WGS) entry which is preliminary data.</text>
</comment>
<organism evidence="3 4">
    <name type="scientific">Zasmidium cellare</name>
    <name type="common">Wine cellar mold</name>
    <name type="synonym">Racodium cellare</name>
    <dbReference type="NCBI Taxonomy" id="395010"/>
    <lineage>
        <taxon>Eukaryota</taxon>
        <taxon>Fungi</taxon>
        <taxon>Dikarya</taxon>
        <taxon>Ascomycota</taxon>
        <taxon>Pezizomycotina</taxon>
        <taxon>Dothideomycetes</taxon>
        <taxon>Dothideomycetidae</taxon>
        <taxon>Mycosphaerellales</taxon>
        <taxon>Mycosphaerellaceae</taxon>
        <taxon>Zasmidium</taxon>
    </lineage>
</organism>
<sequence>MHFTQTSIVALLAVNALSLPVPQLADNGVGYGIENAEDNTAATITKAGVKLVRRQLAGEGAACDSILSETDNGVGYGIQHAEENTAKTISSAPKVPTARRQLDKISNGFASISNAAGTGALTGPTTNGLDGIDGTSTEGAAQLGAEVGSTEEGTLEAIGSAVPKRQLDKVSNGFQTLSDAAGTGALTSAATTGLDGVDGTSTEGAAQLGAEIGSTEEGTLEAVGSATP</sequence>
<accession>A0ABR0E469</accession>
<protein>
    <submittedName>
        <fullName evidence="3">Uncharacterized protein</fullName>
    </submittedName>
</protein>
<feature type="signal peptide" evidence="2">
    <location>
        <begin position="1"/>
        <end position="18"/>
    </location>
</feature>
<feature type="region of interest" description="Disordered" evidence="1">
    <location>
        <begin position="194"/>
        <end position="228"/>
    </location>
</feature>
<evidence type="ECO:0000256" key="1">
    <source>
        <dbReference type="SAM" id="MobiDB-lite"/>
    </source>
</evidence>
<evidence type="ECO:0000313" key="4">
    <source>
        <dbReference type="Proteomes" id="UP001305779"/>
    </source>
</evidence>